<organism evidence="6 7">
    <name type="scientific">Symbiodinium necroappetens</name>
    <dbReference type="NCBI Taxonomy" id="1628268"/>
    <lineage>
        <taxon>Eukaryota</taxon>
        <taxon>Sar</taxon>
        <taxon>Alveolata</taxon>
        <taxon>Dinophyceae</taxon>
        <taxon>Suessiales</taxon>
        <taxon>Symbiodiniaceae</taxon>
        <taxon>Symbiodinium</taxon>
    </lineage>
</organism>
<dbReference type="GO" id="GO:0016616">
    <property type="term" value="F:oxidoreductase activity, acting on the CH-OH group of donors, NAD or NADP as acceptor"/>
    <property type="evidence" value="ECO:0007669"/>
    <property type="project" value="UniProtKB-ARBA"/>
</dbReference>
<dbReference type="PANTHER" id="PTHR43827">
    <property type="entry name" value="2,5-DIKETO-D-GLUCONIC ACID REDUCTASE"/>
    <property type="match status" value="1"/>
</dbReference>
<gene>
    <name evidence="6" type="ORF">SNEC2469_LOCUS18603</name>
</gene>
<proteinExistence type="inferred from homology"/>
<keyword evidence="3" id="KW-0560">Oxidoreductase</keyword>
<dbReference type="Gene3D" id="3.20.20.100">
    <property type="entry name" value="NADP-dependent oxidoreductase domain"/>
    <property type="match status" value="1"/>
</dbReference>
<keyword evidence="2" id="KW-0521">NADP</keyword>
<dbReference type="PANTHER" id="PTHR43827:SF3">
    <property type="entry name" value="NADP-DEPENDENT OXIDOREDUCTASE DOMAIN-CONTAINING PROTEIN"/>
    <property type="match status" value="1"/>
</dbReference>
<feature type="signal peptide" evidence="4">
    <location>
        <begin position="1"/>
        <end position="24"/>
    </location>
</feature>
<evidence type="ECO:0000256" key="1">
    <source>
        <dbReference type="ARBA" id="ARBA00007905"/>
    </source>
</evidence>
<keyword evidence="7" id="KW-1185">Reference proteome</keyword>
<comment type="similarity">
    <text evidence="1">Belongs to the aldo/keto reductase family.</text>
</comment>
<dbReference type="InterPro" id="IPR020471">
    <property type="entry name" value="AKR"/>
</dbReference>
<evidence type="ECO:0000313" key="7">
    <source>
        <dbReference type="Proteomes" id="UP000601435"/>
    </source>
</evidence>
<protein>
    <recommendedName>
        <fullName evidence="5">NADP-dependent oxidoreductase domain-containing protein</fullName>
    </recommendedName>
</protein>
<feature type="domain" description="NADP-dependent oxidoreductase" evidence="5">
    <location>
        <begin position="164"/>
        <end position="228"/>
    </location>
</feature>
<comment type="caution">
    <text evidence="6">The sequence shown here is derived from an EMBL/GenBank/DDBJ whole genome shotgun (WGS) entry which is preliminary data.</text>
</comment>
<reference evidence="6" key="1">
    <citation type="submission" date="2021-02" db="EMBL/GenBank/DDBJ databases">
        <authorList>
            <person name="Dougan E. K."/>
            <person name="Rhodes N."/>
            <person name="Thang M."/>
            <person name="Chan C."/>
        </authorList>
    </citation>
    <scope>NUCLEOTIDE SEQUENCE</scope>
</reference>
<dbReference type="Proteomes" id="UP000601435">
    <property type="component" value="Unassembled WGS sequence"/>
</dbReference>
<evidence type="ECO:0000256" key="2">
    <source>
        <dbReference type="ARBA" id="ARBA00022857"/>
    </source>
</evidence>
<dbReference type="Pfam" id="PF00248">
    <property type="entry name" value="Aldo_ket_red"/>
    <property type="match status" value="1"/>
</dbReference>
<dbReference type="SUPFAM" id="SSF51430">
    <property type="entry name" value="NAD(P)-linked oxidoreductase"/>
    <property type="match status" value="1"/>
</dbReference>
<dbReference type="EMBL" id="CAJNJA010031409">
    <property type="protein sequence ID" value="CAE7656941.1"/>
    <property type="molecule type" value="Genomic_DNA"/>
</dbReference>
<evidence type="ECO:0000256" key="4">
    <source>
        <dbReference type="SAM" id="SignalP"/>
    </source>
</evidence>
<sequence length="280" mass="30616">MAQSSSATVAALAHGLICSHVALAWSPVASDFAAAALAARNDFRWRAFETSGYRFPDETHFDELDWNTGFAELWLYALRAARLALPESAGGLLRAAKEVRIVRSEKRLYRSFVAAGKAFDRIAEKLRQLENVTPSVAPEACAPTSSTVNRSIRLSNDLQMPVVGLGTTMLNGASGKEAILAALRAGYRLIDTAQAYENEAEVGEAILESGIPRSEIFIATKLSEEAWFRRGNAIRQGYFKDQSRHQGLVHSVRLIALSFLKGACCVSDLKLIGAMTRRVR</sequence>
<accession>A0A812W502</accession>
<keyword evidence="4" id="KW-0732">Signal</keyword>
<dbReference type="InterPro" id="IPR023210">
    <property type="entry name" value="NADP_OxRdtase_dom"/>
</dbReference>
<feature type="chain" id="PRO_5032413674" description="NADP-dependent oxidoreductase domain-containing protein" evidence="4">
    <location>
        <begin position="25"/>
        <end position="280"/>
    </location>
</feature>
<dbReference type="PROSITE" id="PS00798">
    <property type="entry name" value="ALDOKETO_REDUCTASE_1"/>
    <property type="match status" value="1"/>
</dbReference>
<evidence type="ECO:0000259" key="5">
    <source>
        <dbReference type="Pfam" id="PF00248"/>
    </source>
</evidence>
<feature type="non-terminal residue" evidence="6">
    <location>
        <position position="1"/>
    </location>
</feature>
<dbReference type="AlphaFoldDB" id="A0A812W502"/>
<evidence type="ECO:0000256" key="3">
    <source>
        <dbReference type="ARBA" id="ARBA00023002"/>
    </source>
</evidence>
<dbReference type="InterPro" id="IPR018170">
    <property type="entry name" value="Aldo/ket_reductase_CS"/>
</dbReference>
<dbReference type="OrthoDB" id="416253at2759"/>
<name>A0A812W502_9DINO</name>
<dbReference type="InterPro" id="IPR036812">
    <property type="entry name" value="NAD(P)_OxRdtase_dom_sf"/>
</dbReference>
<evidence type="ECO:0000313" key="6">
    <source>
        <dbReference type="EMBL" id="CAE7656941.1"/>
    </source>
</evidence>